<evidence type="ECO:0000313" key="3">
    <source>
        <dbReference type="Proteomes" id="UP000011939"/>
    </source>
</evidence>
<dbReference type="OrthoDB" id="4960523at2"/>
<proteinExistence type="predicted"/>
<feature type="transmembrane region" description="Helical" evidence="1">
    <location>
        <begin position="132"/>
        <end position="151"/>
    </location>
</feature>
<reference evidence="2 3" key="1">
    <citation type="journal article" date="2013" name="Genome Announc.">
        <title>Genome Sequence of Campylobacter showae UNSWCD, Isolated from a Patient with Crohn's Disease.</title>
        <authorList>
            <person name="Tay A.P."/>
            <person name="Kaakoush N.O."/>
            <person name="Deshpande N.P."/>
            <person name="Chen Z."/>
            <person name="Mitchell H."/>
            <person name="Wilkins M.R."/>
        </authorList>
    </citation>
    <scope>NUCLEOTIDE SEQUENCE [LARGE SCALE GENOMIC DNA]</scope>
    <source>
        <strain evidence="2 3">CSUNSWCD</strain>
    </source>
</reference>
<feature type="transmembrane region" description="Helical" evidence="1">
    <location>
        <begin position="19"/>
        <end position="39"/>
    </location>
</feature>
<comment type="caution">
    <text evidence="2">The sequence shown here is derived from an EMBL/GenBank/DDBJ whole genome shotgun (WGS) entry which is preliminary data.</text>
</comment>
<evidence type="ECO:0000256" key="1">
    <source>
        <dbReference type="SAM" id="Phobius"/>
    </source>
</evidence>
<gene>
    <name evidence="2" type="ORF">CSUNSWCD_1843</name>
</gene>
<evidence type="ECO:0008006" key="4">
    <source>
        <dbReference type="Google" id="ProtNLM"/>
    </source>
</evidence>
<sequence length="372" mass="41676">MADTDELHAKKKLAGALKIVAIAVATLIAAPVFFAILSAALNGGYIFVGVIAAVFFIPSVRSFVLKLFERPSQISNTNAQNLVSDELAAQLSELENERLNLVTAVKETRLIALGVCICAWVVTSRLSDDGIFGAACGAVSYAATMSLLTASKRRRFRSNFKRQIIENIVKKHGLSYDKDRGLELYDFFVIYDCRVDEWHREDLVEGEIEGVRIKFSDFYAAKKIKNKNNTETVVQFKGVLFKADFNKNLSSITQISHINSKNLKIYGEKANMDDVRFEEIFDVYATDQIGARYALSPALMEKFTELCFRLGAPVNAVFKDNQILIAMETGLDSFEPNINKTLMSNETIALYESEIASFTQIVKELNLNRKIW</sequence>
<organism evidence="2 3">
    <name type="scientific">Campylobacter showae CSUNSWCD</name>
    <dbReference type="NCBI Taxonomy" id="1244083"/>
    <lineage>
        <taxon>Bacteria</taxon>
        <taxon>Pseudomonadati</taxon>
        <taxon>Campylobacterota</taxon>
        <taxon>Epsilonproteobacteria</taxon>
        <taxon>Campylobacterales</taxon>
        <taxon>Campylobacteraceae</taxon>
        <taxon>Campylobacter</taxon>
    </lineage>
</organism>
<dbReference type="EMBL" id="AMZQ01000007">
    <property type="protein sequence ID" value="EKU11217.1"/>
    <property type="molecule type" value="Genomic_DNA"/>
</dbReference>
<dbReference type="InterPro" id="IPR021484">
    <property type="entry name" value="DUF3137"/>
</dbReference>
<feature type="transmembrane region" description="Helical" evidence="1">
    <location>
        <begin position="45"/>
        <end position="64"/>
    </location>
</feature>
<protein>
    <recommendedName>
        <fullName evidence="4">Galanin</fullName>
    </recommendedName>
</protein>
<evidence type="ECO:0000313" key="2">
    <source>
        <dbReference type="EMBL" id="EKU11217.1"/>
    </source>
</evidence>
<dbReference type="eggNOG" id="COG0457">
    <property type="taxonomic scope" value="Bacteria"/>
</dbReference>
<dbReference type="Proteomes" id="UP000011939">
    <property type="component" value="Unassembled WGS sequence"/>
</dbReference>
<keyword evidence="1" id="KW-0812">Transmembrane</keyword>
<dbReference type="Pfam" id="PF11335">
    <property type="entry name" value="DUF3137"/>
    <property type="match status" value="1"/>
</dbReference>
<dbReference type="AlphaFoldDB" id="M5IFM9"/>
<accession>M5IFM9</accession>
<keyword evidence="1" id="KW-0472">Membrane</keyword>
<name>M5IFM9_9BACT</name>
<feature type="transmembrane region" description="Helical" evidence="1">
    <location>
        <begin position="108"/>
        <end position="126"/>
    </location>
</feature>
<dbReference type="RefSeq" id="WP_009494645.1">
    <property type="nucleotide sequence ID" value="NZ_AMZQ01000007.1"/>
</dbReference>
<dbReference type="STRING" id="1244083.CSUNSWCD_1843"/>
<dbReference type="PATRIC" id="fig|1244083.3.peg.1084"/>
<keyword evidence="1" id="KW-1133">Transmembrane helix</keyword>